<dbReference type="SUPFAM" id="SSF143011">
    <property type="entry name" value="RelE-like"/>
    <property type="match status" value="1"/>
</dbReference>
<sequence>MNYKVVFLQQAQLDLKELKNYMINNFSKRTWCTRYEKIKKIIHTPKLFPDAGSIPPELETLNLNQYRQAISGKNRIIYELKESIVYIHIICDVRKDMKSLLLRRLFRSESLP</sequence>
<evidence type="ECO:0000313" key="2">
    <source>
        <dbReference type="EMBL" id="ABS76942.1"/>
    </source>
</evidence>
<dbReference type="Pfam" id="PF05016">
    <property type="entry name" value="ParE_toxin"/>
    <property type="match status" value="1"/>
</dbReference>
<dbReference type="InterPro" id="IPR007712">
    <property type="entry name" value="RelE/ParE_toxin"/>
</dbReference>
<reference evidence="2 3" key="1">
    <citation type="journal article" date="2009" name="Infect. Immun.">
        <title>Comparative genomics reveal extensive transposon-mediated genomic plasticity and diversity among potential effector proteins within the genus Coxiella.</title>
        <authorList>
            <person name="Beare P.A."/>
            <person name="Unsworth N."/>
            <person name="Andoh M."/>
            <person name="Voth D.E."/>
            <person name="Omsland A."/>
            <person name="Gilk S.D."/>
            <person name="Williams K.P."/>
            <person name="Sobral B.W."/>
            <person name="Kupko J.J.III."/>
            <person name="Porcella S.F."/>
            <person name="Samuel J.E."/>
            <person name="Heinzen R.A."/>
        </authorList>
    </citation>
    <scope>NUCLEOTIDE SEQUENCE [LARGE SCALE GENOMIC DNA]</scope>
    <source>
        <strain evidence="2 3">Dugway 5J108-111</strain>
    </source>
</reference>
<protein>
    <submittedName>
        <fullName evidence="2">Plasmid stabilization system toxin protein</fullName>
    </submittedName>
</protein>
<gene>
    <name evidence="2" type="ordered locus">CBUD_0654</name>
</gene>
<keyword evidence="1" id="KW-1277">Toxin-antitoxin system</keyword>
<dbReference type="InterPro" id="IPR035093">
    <property type="entry name" value="RelE/ParE_toxin_dom_sf"/>
</dbReference>
<proteinExistence type="predicted"/>
<evidence type="ECO:0000256" key="1">
    <source>
        <dbReference type="ARBA" id="ARBA00022649"/>
    </source>
</evidence>
<dbReference type="KEGG" id="cbd:CBUD_0654"/>
<dbReference type="AlphaFoldDB" id="A9KC63"/>
<accession>A9KC63</accession>
<dbReference type="Proteomes" id="UP000008555">
    <property type="component" value="Chromosome"/>
</dbReference>
<name>A9KC63_COXBN</name>
<dbReference type="RefSeq" id="WP_005771903.1">
    <property type="nucleotide sequence ID" value="NC_009727.1"/>
</dbReference>
<evidence type="ECO:0000313" key="3">
    <source>
        <dbReference type="Proteomes" id="UP000008555"/>
    </source>
</evidence>
<dbReference type="EMBL" id="CP000733">
    <property type="protein sequence ID" value="ABS76942.1"/>
    <property type="molecule type" value="Genomic_DNA"/>
</dbReference>
<dbReference type="HOGENOM" id="CLU_147162_4_0_6"/>
<dbReference type="Gene3D" id="3.30.2310.20">
    <property type="entry name" value="RelE-like"/>
    <property type="match status" value="1"/>
</dbReference>
<organism evidence="2 3">
    <name type="scientific">Coxiella burnetii (strain Dugway 5J108-111)</name>
    <dbReference type="NCBI Taxonomy" id="434922"/>
    <lineage>
        <taxon>Bacteria</taxon>
        <taxon>Pseudomonadati</taxon>
        <taxon>Pseudomonadota</taxon>
        <taxon>Gammaproteobacteria</taxon>
        <taxon>Legionellales</taxon>
        <taxon>Coxiellaceae</taxon>
        <taxon>Coxiella</taxon>
    </lineage>
</organism>